<dbReference type="AlphaFoldDB" id="F3FWL5"/>
<dbReference type="InterPro" id="IPR046673">
    <property type="entry name" value="ToxA_N"/>
</dbReference>
<feature type="domain" description="Dermonecrotic toxin N-terminal" evidence="1">
    <location>
        <begin position="2"/>
        <end position="76"/>
    </location>
</feature>
<evidence type="ECO:0000259" key="1">
    <source>
        <dbReference type="Pfam" id="PF20178"/>
    </source>
</evidence>
<reference evidence="2 3" key="1">
    <citation type="journal article" date="2011" name="PLoS Pathog.">
        <title>Dynamic evolution of pathogenicity revealed by sequencing and comparative genomics of 19 Pseudomonas syringae isolates.</title>
        <authorList>
            <person name="Baltrus D.A."/>
            <person name="Nishimura M.T."/>
            <person name="Romanchuk A."/>
            <person name="Chang J.H."/>
            <person name="Mukhtar M.S."/>
            <person name="Cherkis K."/>
            <person name="Roach J."/>
            <person name="Grant S.R."/>
            <person name="Jones C.D."/>
            <person name="Dangl J.L."/>
        </authorList>
    </citation>
    <scope>NUCLEOTIDE SEQUENCE [LARGE SCALE GENOMIC DNA]</scope>
    <source>
        <strain evidence="3">M301072PT</strain>
    </source>
</reference>
<dbReference type="Proteomes" id="UP000004471">
    <property type="component" value="Unassembled WGS sequence"/>
</dbReference>
<dbReference type="Pfam" id="PF20178">
    <property type="entry name" value="ToxA_N"/>
    <property type="match status" value="1"/>
</dbReference>
<name>F3FWL5_PSESX</name>
<evidence type="ECO:0000313" key="3">
    <source>
        <dbReference type="Proteomes" id="UP000004471"/>
    </source>
</evidence>
<sequence>RLLSAQQFAAPLLSKAFVERFKLDLDVEAFQLMTWRYDSTWSPAPLEQTLLQAALQNFAPSNRSRFDPYSAILRTGGLRYWLIDSA</sequence>
<feature type="non-terminal residue" evidence="2">
    <location>
        <position position="1"/>
    </location>
</feature>
<evidence type="ECO:0000313" key="2">
    <source>
        <dbReference type="EMBL" id="EGH34607.1"/>
    </source>
</evidence>
<gene>
    <name evidence="2" type="ORF">PSYJA_38893</name>
</gene>
<proteinExistence type="predicted"/>
<organism evidence="2 3">
    <name type="scientific">Pseudomonas syringae pv. japonica str. M301072</name>
    <dbReference type="NCBI Taxonomy" id="629262"/>
    <lineage>
        <taxon>Bacteria</taxon>
        <taxon>Pseudomonadati</taxon>
        <taxon>Pseudomonadota</taxon>
        <taxon>Gammaproteobacteria</taxon>
        <taxon>Pseudomonadales</taxon>
        <taxon>Pseudomonadaceae</taxon>
        <taxon>Pseudomonas</taxon>
        <taxon>Pseudomonas syringae</taxon>
    </lineage>
</organism>
<dbReference type="EMBL" id="AEAH01002702">
    <property type="protein sequence ID" value="EGH34607.1"/>
    <property type="molecule type" value="Genomic_DNA"/>
</dbReference>
<dbReference type="HOGENOM" id="CLU_2503268_0_0_6"/>
<feature type="non-terminal residue" evidence="2">
    <location>
        <position position="86"/>
    </location>
</feature>
<accession>F3FWL5</accession>
<protein>
    <submittedName>
        <fullName evidence="2">Leucine-rich repeat-containing protein</fullName>
    </submittedName>
</protein>
<comment type="caution">
    <text evidence="2">The sequence shown here is derived from an EMBL/GenBank/DDBJ whole genome shotgun (WGS) entry which is preliminary data.</text>
</comment>